<dbReference type="EMBL" id="JANBQF010000096">
    <property type="protein sequence ID" value="KAJ2005551.1"/>
    <property type="molecule type" value="Genomic_DNA"/>
</dbReference>
<evidence type="ECO:0000256" key="11">
    <source>
        <dbReference type="ARBA" id="ARBA00029774"/>
    </source>
</evidence>
<dbReference type="GO" id="GO:0006450">
    <property type="term" value="P:regulation of translational fidelity"/>
    <property type="evidence" value="ECO:0007669"/>
    <property type="project" value="TreeGrafter"/>
</dbReference>
<dbReference type="GO" id="GO:0005524">
    <property type="term" value="F:ATP binding"/>
    <property type="evidence" value="ECO:0007669"/>
    <property type="project" value="UniProtKB-KW"/>
</dbReference>
<dbReference type="Gene3D" id="3.40.50.11030">
    <property type="entry name" value="Threonylcarbamoyl-AMP synthase, C-terminal domain"/>
    <property type="match status" value="1"/>
</dbReference>
<feature type="binding site" evidence="13">
    <location>
        <position position="195"/>
    </location>
    <ligand>
        <name>ATP</name>
        <dbReference type="ChEBI" id="CHEBI:30616"/>
    </ligand>
</feature>
<evidence type="ECO:0000256" key="6">
    <source>
        <dbReference type="ARBA" id="ARBA00022679"/>
    </source>
</evidence>
<dbReference type="GO" id="GO:0000049">
    <property type="term" value="F:tRNA binding"/>
    <property type="evidence" value="ECO:0007669"/>
    <property type="project" value="TreeGrafter"/>
</dbReference>
<keyword evidence="16" id="KW-1185">Reference proteome</keyword>
<feature type="binding site" evidence="13">
    <location>
        <position position="66"/>
    </location>
    <ligand>
        <name>L-threonine</name>
        <dbReference type="ChEBI" id="CHEBI:57926"/>
    </ligand>
</feature>
<evidence type="ECO:0000256" key="5">
    <source>
        <dbReference type="ARBA" id="ARBA00022490"/>
    </source>
</evidence>
<dbReference type="InterPro" id="IPR050156">
    <property type="entry name" value="TC-AMP_synthase_SUA5"/>
</dbReference>
<dbReference type="GO" id="GO:0005737">
    <property type="term" value="C:cytoplasm"/>
    <property type="evidence" value="ECO:0007669"/>
    <property type="project" value="UniProtKB-SubCell"/>
</dbReference>
<keyword evidence="7" id="KW-0819">tRNA processing</keyword>
<name>A0A9W8EGH0_9FUNG</name>
<organism evidence="15 16">
    <name type="scientific">Coemansia thaxteri</name>
    <dbReference type="NCBI Taxonomy" id="2663907"/>
    <lineage>
        <taxon>Eukaryota</taxon>
        <taxon>Fungi</taxon>
        <taxon>Fungi incertae sedis</taxon>
        <taxon>Zoopagomycota</taxon>
        <taxon>Kickxellomycotina</taxon>
        <taxon>Kickxellomycetes</taxon>
        <taxon>Kickxellales</taxon>
        <taxon>Kickxellaceae</taxon>
        <taxon>Coemansia</taxon>
    </lineage>
</organism>
<dbReference type="Proteomes" id="UP001150907">
    <property type="component" value="Unassembled WGS sequence"/>
</dbReference>
<dbReference type="SUPFAM" id="SSF55821">
    <property type="entry name" value="YrdC/RibB"/>
    <property type="match status" value="1"/>
</dbReference>
<dbReference type="PANTHER" id="PTHR17490">
    <property type="entry name" value="SUA5"/>
    <property type="match status" value="1"/>
</dbReference>
<dbReference type="InterPro" id="IPR005145">
    <property type="entry name" value="Sua5_C"/>
</dbReference>
<keyword evidence="8" id="KW-0548">Nucleotidyltransferase</keyword>
<evidence type="ECO:0000256" key="10">
    <source>
        <dbReference type="ARBA" id="ARBA00022840"/>
    </source>
</evidence>
<dbReference type="EC" id="2.7.7.87" evidence="3"/>
<dbReference type="GO" id="GO:0003725">
    <property type="term" value="F:double-stranded RNA binding"/>
    <property type="evidence" value="ECO:0007669"/>
    <property type="project" value="InterPro"/>
</dbReference>
<dbReference type="OrthoDB" id="412787at2759"/>
<dbReference type="PROSITE" id="PS51163">
    <property type="entry name" value="YRDC"/>
    <property type="match status" value="1"/>
</dbReference>
<feature type="binding site" evidence="13">
    <location>
        <position position="88"/>
    </location>
    <ligand>
        <name>ATP</name>
        <dbReference type="ChEBI" id="CHEBI:30616"/>
    </ligand>
</feature>
<dbReference type="InterPro" id="IPR017945">
    <property type="entry name" value="DHBP_synth_RibB-like_a/b_dom"/>
</dbReference>
<keyword evidence="5" id="KW-0963">Cytoplasm</keyword>
<evidence type="ECO:0000256" key="12">
    <source>
        <dbReference type="ARBA" id="ARBA00048366"/>
    </source>
</evidence>
<comment type="subcellular location">
    <subcellularLocation>
        <location evidence="1">Cytoplasm</location>
    </subcellularLocation>
</comment>
<dbReference type="GO" id="GO:0061710">
    <property type="term" value="F:L-threonylcarbamoyladenylate synthase"/>
    <property type="evidence" value="ECO:0007669"/>
    <property type="project" value="UniProtKB-EC"/>
</dbReference>
<dbReference type="PANTHER" id="PTHR17490:SF16">
    <property type="entry name" value="THREONYLCARBAMOYL-AMP SYNTHASE"/>
    <property type="match status" value="1"/>
</dbReference>
<reference evidence="15" key="1">
    <citation type="submission" date="2022-07" db="EMBL/GenBank/DDBJ databases">
        <title>Phylogenomic reconstructions and comparative analyses of Kickxellomycotina fungi.</title>
        <authorList>
            <person name="Reynolds N.K."/>
            <person name="Stajich J.E."/>
            <person name="Barry K."/>
            <person name="Grigoriev I.V."/>
            <person name="Crous P."/>
            <person name="Smith M.E."/>
        </authorList>
    </citation>
    <scope>NUCLEOTIDE SEQUENCE</scope>
    <source>
        <strain evidence="15">IMI 214461</strain>
    </source>
</reference>
<protein>
    <recommendedName>
        <fullName evidence="4">Threonylcarbamoyl-AMP synthase</fullName>
        <ecNumber evidence="3">2.7.7.87</ecNumber>
    </recommendedName>
    <alternativeName>
        <fullName evidence="11">L-threonylcarbamoyladenylate synthase</fullName>
    </alternativeName>
</protein>
<evidence type="ECO:0000256" key="1">
    <source>
        <dbReference type="ARBA" id="ARBA00004496"/>
    </source>
</evidence>
<evidence type="ECO:0000256" key="3">
    <source>
        <dbReference type="ARBA" id="ARBA00012584"/>
    </source>
</evidence>
<dbReference type="AlphaFoldDB" id="A0A9W8EGH0"/>
<feature type="binding site" evidence="13">
    <location>
        <position position="149"/>
    </location>
    <ligand>
        <name>ATP</name>
        <dbReference type="ChEBI" id="CHEBI:30616"/>
    </ligand>
</feature>
<feature type="binding site" evidence="13">
    <location>
        <position position="62"/>
    </location>
    <ligand>
        <name>ATP</name>
        <dbReference type="ChEBI" id="CHEBI:30616"/>
    </ligand>
</feature>
<proteinExistence type="inferred from homology"/>
<evidence type="ECO:0000313" key="16">
    <source>
        <dbReference type="Proteomes" id="UP001150907"/>
    </source>
</evidence>
<evidence type="ECO:0000313" key="15">
    <source>
        <dbReference type="EMBL" id="KAJ2005551.1"/>
    </source>
</evidence>
<dbReference type="InterPro" id="IPR038385">
    <property type="entry name" value="Sua5/YwlC_C"/>
</dbReference>
<evidence type="ECO:0000256" key="2">
    <source>
        <dbReference type="ARBA" id="ARBA00007663"/>
    </source>
</evidence>
<keyword evidence="10 13" id="KW-0067">ATP-binding</keyword>
<accession>A0A9W8EGH0</accession>
<dbReference type="InterPro" id="IPR010923">
    <property type="entry name" value="T(6)A37_SUA5"/>
</dbReference>
<dbReference type="InterPro" id="IPR006070">
    <property type="entry name" value="Sua5-like_dom"/>
</dbReference>
<comment type="catalytic activity">
    <reaction evidence="12">
        <text>L-threonine + hydrogencarbonate + ATP = L-threonylcarbamoyladenylate + diphosphate + H2O</text>
        <dbReference type="Rhea" id="RHEA:36407"/>
        <dbReference type="ChEBI" id="CHEBI:15377"/>
        <dbReference type="ChEBI" id="CHEBI:17544"/>
        <dbReference type="ChEBI" id="CHEBI:30616"/>
        <dbReference type="ChEBI" id="CHEBI:33019"/>
        <dbReference type="ChEBI" id="CHEBI:57926"/>
        <dbReference type="ChEBI" id="CHEBI:73682"/>
        <dbReference type="EC" id="2.7.7.87"/>
    </reaction>
</comment>
<feature type="domain" description="YrdC-like" evidence="14">
    <location>
        <begin position="1"/>
        <end position="153"/>
    </location>
</feature>
<evidence type="ECO:0000256" key="4">
    <source>
        <dbReference type="ARBA" id="ARBA00015492"/>
    </source>
</evidence>
<evidence type="ECO:0000259" key="14">
    <source>
        <dbReference type="PROSITE" id="PS51163"/>
    </source>
</evidence>
<keyword evidence="9 13" id="KW-0547">Nucleotide-binding</keyword>
<evidence type="ECO:0000256" key="9">
    <source>
        <dbReference type="ARBA" id="ARBA00022741"/>
    </source>
</evidence>
<feature type="binding site" evidence="13">
    <location>
        <position position="126"/>
    </location>
    <ligand>
        <name>L-threonine</name>
        <dbReference type="ChEBI" id="CHEBI:57926"/>
    </ligand>
</feature>
<gene>
    <name evidence="15" type="ORF">H4R26_001899</name>
</gene>
<feature type="non-terminal residue" evidence="15">
    <location>
        <position position="1"/>
    </location>
</feature>
<dbReference type="Pfam" id="PF03481">
    <property type="entry name" value="Sua5_C"/>
    <property type="match status" value="1"/>
</dbReference>
<sequence>SPTLRQRLRDAEEEAELLGGEWPEIPRVYHDAIRRFWPGPLTIVVPRPPCIPLAVTGGAGATVAVRLPAHPVARAIIAACGLPLAAPSANASGRPSPTTAAHVAHDLQGRVPLIIDGGACAVGVESTVVDAFSPTARDSLGRLAPCVLRPGGVTVEALRSLGGDWALGLRVYRRDFACAALENAPTTPGMKYRHYSPTAPVLLVAAGPAQRAATRAALCDLHARDAATKIGVVALDDVDAPAGCALIVHRVADARDLAHRIFALLRELDETDHVDAIVVQGVDDADEGLAVMNRLEKAASRVIAAPPPASA</sequence>
<evidence type="ECO:0000256" key="13">
    <source>
        <dbReference type="PIRSR" id="PIRSR004930-1"/>
    </source>
</evidence>
<feature type="binding site" evidence="13">
    <location>
        <position position="96"/>
    </location>
    <ligand>
        <name>ATP</name>
        <dbReference type="ChEBI" id="CHEBI:30616"/>
    </ligand>
</feature>
<dbReference type="PIRSF" id="PIRSF004930">
    <property type="entry name" value="Tln_factor_SUA5"/>
    <property type="match status" value="1"/>
</dbReference>
<dbReference type="Gene3D" id="3.90.870.10">
    <property type="entry name" value="DHBP synthase"/>
    <property type="match status" value="1"/>
</dbReference>
<dbReference type="GO" id="GO:0008033">
    <property type="term" value="P:tRNA processing"/>
    <property type="evidence" value="ECO:0007669"/>
    <property type="project" value="UniProtKB-KW"/>
</dbReference>
<dbReference type="Pfam" id="PF01300">
    <property type="entry name" value="Sua5_yciO_yrdC"/>
    <property type="match status" value="1"/>
</dbReference>
<feature type="binding site" evidence="13">
    <location>
        <position position="86"/>
    </location>
    <ligand>
        <name>L-threonine</name>
        <dbReference type="ChEBI" id="CHEBI:57926"/>
    </ligand>
</feature>
<comment type="caution">
    <text evidence="15">The sequence shown here is derived from an EMBL/GenBank/DDBJ whole genome shotgun (WGS) entry which is preliminary data.</text>
</comment>
<keyword evidence="6" id="KW-0808">Transferase</keyword>
<comment type="similarity">
    <text evidence="2">Belongs to the SUA5 family.</text>
</comment>
<evidence type="ECO:0000256" key="7">
    <source>
        <dbReference type="ARBA" id="ARBA00022694"/>
    </source>
</evidence>
<evidence type="ECO:0000256" key="8">
    <source>
        <dbReference type="ARBA" id="ARBA00022695"/>
    </source>
</evidence>